<evidence type="ECO:0000313" key="1">
    <source>
        <dbReference type="EMBL" id="KAF2861211.1"/>
    </source>
</evidence>
<name>A0A6A7C132_9PEZI</name>
<accession>A0A6A7C132</accession>
<dbReference type="Proteomes" id="UP000799421">
    <property type="component" value="Unassembled WGS sequence"/>
</dbReference>
<organism evidence="1 2">
    <name type="scientific">Piedraia hortae CBS 480.64</name>
    <dbReference type="NCBI Taxonomy" id="1314780"/>
    <lineage>
        <taxon>Eukaryota</taxon>
        <taxon>Fungi</taxon>
        <taxon>Dikarya</taxon>
        <taxon>Ascomycota</taxon>
        <taxon>Pezizomycotina</taxon>
        <taxon>Dothideomycetes</taxon>
        <taxon>Dothideomycetidae</taxon>
        <taxon>Capnodiales</taxon>
        <taxon>Piedraiaceae</taxon>
        <taxon>Piedraia</taxon>
    </lineage>
</organism>
<dbReference type="AlphaFoldDB" id="A0A6A7C132"/>
<gene>
    <name evidence="1" type="ORF">K470DRAFT_257124</name>
</gene>
<proteinExistence type="predicted"/>
<reference evidence="1" key="1">
    <citation type="journal article" date="2020" name="Stud. Mycol.">
        <title>101 Dothideomycetes genomes: a test case for predicting lifestyles and emergence of pathogens.</title>
        <authorList>
            <person name="Haridas S."/>
            <person name="Albert R."/>
            <person name="Binder M."/>
            <person name="Bloem J."/>
            <person name="Labutti K."/>
            <person name="Salamov A."/>
            <person name="Andreopoulos B."/>
            <person name="Baker S."/>
            <person name="Barry K."/>
            <person name="Bills G."/>
            <person name="Bluhm B."/>
            <person name="Cannon C."/>
            <person name="Castanera R."/>
            <person name="Culley D."/>
            <person name="Daum C."/>
            <person name="Ezra D."/>
            <person name="Gonzalez J."/>
            <person name="Henrissat B."/>
            <person name="Kuo A."/>
            <person name="Liang C."/>
            <person name="Lipzen A."/>
            <person name="Lutzoni F."/>
            <person name="Magnuson J."/>
            <person name="Mondo S."/>
            <person name="Nolan M."/>
            <person name="Ohm R."/>
            <person name="Pangilinan J."/>
            <person name="Park H.-J."/>
            <person name="Ramirez L."/>
            <person name="Alfaro M."/>
            <person name="Sun H."/>
            <person name="Tritt A."/>
            <person name="Yoshinaga Y."/>
            <person name="Zwiers L.-H."/>
            <person name="Turgeon B."/>
            <person name="Goodwin S."/>
            <person name="Spatafora J."/>
            <person name="Crous P."/>
            <person name="Grigoriev I."/>
        </authorList>
    </citation>
    <scope>NUCLEOTIDE SEQUENCE</scope>
    <source>
        <strain evidence="1">CBS 480.64</strain>
    </source>
</reference>
<keyword evidence="2" id="KW-1185">Reference proteome</keyword>
<evidence type="ECO:0000313" key="2">
    <source>
        <dbReference type="Proteomes" id="UP000799421"/>
    </source>
</evidence>
<protein>
    <submittedName>
        <fullName evidence="1">Uncharacterized protein</fullName>
    </submittedName>
</protein>
<sequence length="75" mass="8530">MIASKKIRRRLLLVHLVSLHQLLSVLFALFRCYALLCYYALLLRPIRFGGRNAELTLRLNRGRPCTPSSVVGGFS</sequence>
<dbReference type="EMBL" id="MU005974">
    <property type="protein sequence ID" value="KAF2861211.1"/>
    <property type="molecule type" value="Genomic_DNA"/>
</dbReference>